<accession>A0A2U3ALG6</accession>
<gene>
    <name evidence="2" type="ORF">DEX24_08490</name>
</gene>
<keyword evidence="1" id="KW-1133">Transmembrane helix</keyword>
<keyword evidence="1" id="KW-0812">Transmembrane</keyword>
<keyword evidence="1" id="KW-0472">Membrane</keyword>
<evidence type="ECO:0000313" key="3">
    <source>
        <dbReference type="Proteomes" id="UP000245938"/>
    </source>
</evidence>
<proteinExistence type="predicted"/>
<comment type="caution">
    <text evidence="2">The sequence shown here is derived from an EMBL/GenBank/DDBJ whole genome shotgun (WGS) entry which is preliminary data.</text>
</comment>
<feature type="transmembrane region" description="Helical" evidence="1">
    <location>
        <begin position="6"/>
        <end position="23"/>
    </location>
</feature>
<dbReference type="RefSeq" id="WP_109305996.1">
    <property type="nucleotide sequence ID" value="NZ_BJUF01000033.1"/>
</dbReference>
<protein>
    <submittedName>
        <fullName evidence="2">Uncharacterized protein</fullName>
    </submittedName>
</protein>
<dbReference type="AlphaFoldDB" id="A0A2U3ALG6"/>
<keyword evidence="3" id="KW-1185">Reference proteome</keyword>
<reference evidence="2 3" key="1">
    <citation type="submission" date="2018-05" db="EMBL/GenBank/DDBJ databases">
        <title>Kurthia sibirica genome sequence.</title>
        <authorList>
            <person name="Maclea K.S."/>
            <person name="Goen A.E."/>
        </authorList>
    </citation>
    <scope>NUCLEOTIDE SEQUENCE [LARGE SCALE GENOMIC DNA]</scope>
    <source>
        <strain evidence="2 3">ATCC 49154</strain>
    </source>
</reference>
<name>A0A2U3ALG6_9BACL</name>
<organism evidence="2 3">
    <name type="scientific">Kurthia sibirica</name>
    <dbReference type="NCBI Taxonomy" id="202750"/>
    <lineage>
        <taxon>Bacteria</taxon>
        <taxon>Bacillati</taxon>
        <taxon>Bacillota</taxon>
        <taxon>Bacilli</taxon>
        <taxon>Bacillales</taxon>
        <taxon>Caryophanaceae</taxon>
        <taxon>Kurthia</taxon>
    </lineage>
</organism>
<sequence length="156" mass="17680">MNWRKVLTVVLIITTIILFVVTTRQHDTNLALKEQLGTEYAEKVHSFRNYVEDLQSATDSGDTISTNHFYSEIKAFPVKNDQLIVLLNDINEQLDAIAEESVATAAERKKLSSNLNKLQLTLLDIIAYAKNDSMTWYTIINTKDAGLQKAINHKLN</sequence>
<evidence type="ECO:0000313" key="2">
    <source>
        <dbReference type="EMBL" id="PWI25367.1"/>
    </source>
</evidence>
<evidence type="ECO:0000256" key="1">
    <source>
        <dbReference type="SAM" id="Phobius"/>
    </source>
</evidence>
<dbReference type="Proteomes" id="UP000245938">
    <property type="component" value="Unassembled WGS sequence"/>
</dbReference>
<dbReference type="EMBL" id="QFVR01000009">
    <property type="protein sequence ID" value="PWI25367.1"/>
    <property type="molecule type" value="Genomic_DNA"/>
</dbReference>